<organism evidence="5">
    <name type="scientific">Nymphaea colorata</name>
    <name type="common">pocket water lily</name>
    <dbReference type="NCBI Taxonomy" id="210225"/>
    <lineage>
        <taxon>Eukaryota</taxon>
        <taxon>Viridiplantae</taxon>
        <taxon>Streptophyta</taxon>
        <taxon>Embryophyta</taxon>
        <taxon>Tracheophyta</taxon>
        <taxon>Spermatophyta</taxon>
        <taxon>Magnoliopsida</taxon>
        <taxon>Nymphaeales</taxon>
        <taxon>Nymphaeaceae</taxon>
        <taxon>Nymphaea</taxon>
    </lineage>
</organism>
<dbReference type="InterPro" id="IPR058678">
    <property type="entry name" value="ARM_PUB"/>
</dbReference>
<feature type="region of interest" description="Disordered" evidence="3">
    <location>
        <begin position="25"/>
        <end position="48"/>
    </location>
</feature>
<keyword evidence="2" id="KW-0808">Transferase</keyword>
<dbReference type="Pfam" id="PF25598">
    <property type="entry name" value="ARM_PUB"/>
    <property type="match status" value="1"/>
</dbReference>
<proteinExistence type="predicted"/>
<dbReference type="SUPFAM" id="SSF48371">
    <property type="entry name" value="ARM repeat"/>
    <property type="match status" value="1"/>
</dbReference>
<dbReference type="InterPro" id="IPR011989">
    <property type="entry name" value="ARM-like"/>
</dbReference>
<comment type="catalytic activity">
    <reaction evidence="2">
        <text>S-ubiquitinyl-[E2 ubiquitin-conjugating enzyme]-L-cysteine + [acceptor protein]-L-lysine = [E2 ubiquitin-conjugating enzyme]-L-cysteine + N(6)-ubiquitinyl-[acceptor protein]-L-lysine.</text>
        <dbReference type="EC" id="2.3.2.27"/>
    </reaction>
</comment>
<sequence length="372" mass="41503">MQKLENLDLTPNHTLKRLINSWQWSNSQRDDPRSSSPASSSGRKPADPKDVVDILRSIESSPFKVSALKKLRGVIGPEEENFELFVRCGGIEILSGLLCQGRSEHFGESFAALRSCEESLSILHGLPLSTISGSQVQFLTRPDCVRSLVWMIQTGNTESRLHAVSILRKITNKGFDWCQIGGDQEVDIFKALLELLSDEICNEATSSALDILLDLLPVSRLNRIKAIEAGAVCILIELLPDSSRGRCEKMMAAVKQLCETAEGRSAFVDHAMAVAVVTKKIMRVSELTTRLGVKILWLICGCYPTKRFLEQMAEYGALSKLCALLQINGGSDGSSTRERAMKMLKMHRNTWKRHPCFPVQLQDFFRRKHGSQ</sequence>
<evidence type="ECO:0000313" key="5">
    <source>
        <dbReference type="EMBL" id="VVV80979.1"/>
    </source>
</evidence>
<name>A0A5K0YUK2_9MAGN</name>
<evidence type="ECO:0000256" key="2">
    <source>
        <dbReference type="RuleBase" id="RU369093"/>
    </source>
</evidence>
<comment type="function">
    <text evidence="2">Functions as an E3 ubiquitin ligase.</text>
</comment>
<dbReference type="GO" id="GO:0061630">
    <property type="term" value="F:ubiquitin protein ligase activity"/>
    <property type="evidence" value="ECO:0007669"/>
    <property type="project" value="UniProtKB-UniRule"/>
</dbReference>
<feature type="domain" description="U-box" evidence="4">
    <location>
        <begin position="1"/>
        <end position="29"/>
    </location>
</feature>
<reference evidence="5" key="1">
    <citation type="submission" date="2019-09" db="EMBL/GenBank/DDBJ databases">
        <authorList>
            <person name="Zhang L."/>
        </authorList>
    </citation>
    <scope>NUCLEOTIDE SEQUENCE</scope>
</reference>
<dbReference type="AlphaFoldDB" id="A0A5K0YUK2"/>
<dbReference type="EMBL" id="LR721777">
    <property type="protein sequence ID" value="VVV80979.1"/>
    <property type="molecule type" value="Genomic_DNA"/>
</dbReference>
<dbReference type="Gene3D" id="1.25.10.10">
    <property type="entry name" value="Leucine-rich Repeat Variant"/>
    <property type="match status" value="2"/>
</dbReference>
<evidence type="ECO:0000256" key="1">
    <source>
        <dbReference type="ARBA" id="ARBA00022786"/>
    </source>
</evidence>
<dbReference type="Gramene" id="NC12G0186310.1">
    <property type="protein sequence ID" value="NC12G0186310.1:cds"/>
    <property type="gene ID" value="NC12G0186310"/>
</dbReference>
<evidence type="ECO:0000259" key="4">
    <source>
        <dbReference type="PROSITE" id="PS51698"/>
    </source>
</evidence>
<dbReference type="InterPro" id="IPR016024">
    <property type="entry name" value="ARM-type_fold"/>
</dbReference>
<dbReference type="PANTHER" id="PTHR22849:SF23">
    <property type="entry name" value="U-BOX DOMAIN-CONTAINING PROTEIN"/>
    <property type="match status" value="1"/>
</dbReference>
<accession>A0A5K0YUK2</accession>
<dbReference type="EC" id="2.3.2.27" evidence="2"/>
<comment type="pathway">
    <text evidence="2">Protein modification; protein ubiquitination.</text>
</comment>
<dbReference type="PROSITE" id="PS51698">
    <property type="entry name" value="U_BOX"/>
    <property type="match status" value="1"/>
</dbReference>
<gene>
    <name evidence="5" type="ORF">NYM_LOCUS8515</name>
</gene>
<dbReference type="GO" id="GO:0016567">
    <property type="term" value="P:protein ubiquitination"/>
    <property type="evidence" value="ECO:0007669"/>
    <property type="project" value="UniProtKB-UniRule"/>
</dbReference>
<evidence type="ECO:0000256" key="3">
    <source>
        <dbReference type="SAM" id="MobiDB-lite"/>
    </source>
</evidence>
<protein>
    <recommendedName>
        <fullName evidence="2 4">U-box domain-containing protein</fullName>
        <ecNumber evidence="2">2.3.2.27</ecNumber>
    </recommendedName>
    <alternativeName>
        <fullName evidence="2">RING-type E3 ubiquitin transferase PUB</fullName>
    </alternativeName>
</protein>
<dbReference type="PANTHER" id="PTHR22849">
    <property type="entry name" value="WDSAM1 PROTEIN"/>
    <property type="match status" value="1"/>
</dbReference>
<keyword evidence="1 2" id="KW-0833">Ubl conjugation pathway</keyword>
<dbReference type="InterPro" id="IPR003613">
    <property type="entry name" value="Ubox_domain"/>
</dbReference>
<dbReference type="InterPro" id="IPR045185">
    <property type="entry name" value="PUB22/23/24-like"/>
</dbReference>